<dbReference type="Proteomes" id="UP000191987">
    <property type="component" value="Unassembled WGS sequence"/>
</dbReference>
<gene>
    <name evidence="1" type="ORF">AGR7C_pAt0121</name>
</gene>
<organism evidence="1 2">
    <name type="scientific">Agrobacterium deltaense Zutra 3/1</name>
    <dbReference type="NCBI Taxonomy" id="1183427"/>
    <lineage>
        <taxon>Bacteria</taxon>
        <taxon>Pseudomonadati</taxon>
        <taxon>Pseudomonadota</taxon>
        <taxon>Alphaproteobacteria</taxon>
        <taxon>Hyphomicrobiales</taxon>
        <taxon>Rhizobiaceae</taxon>
        <taxon>Rhizobium/Agrobacterium group</taxon>
        <taxon>Agrobacterium</taxon>
    </lineage>
</organism>
<dbReference type="AlphaFoldDB" id="A0A1S7S2V4"/>
<sequence>MLPIIQIRSPVNMSLSWAEFGVKNRLKGDAIAPSVV</sequence>
<accession>A0A1S7S2V4</accession>
<reference evidence="1 2" key="1">
    <citation type="submission" date="2016-01" db="EMBL/GenBank/DDBJ databases">
        <authorList>
            <person name="Oliw E.H."/>
        </authorList>
    </citation>
    <scope>NUCLEOTIDE SEQUENCE [LARGE SCALE GENOMIC DNA]</scope>
    <source>
        <strain evidence="1 2">Zutra 3-1</strain>
    </source>
</reference>
<protein>
    <submittedName>
        <fullName evidence="1">Uncharacterized protein</fullName>
    </submittedName>
</protein>
<name>A0A1S7S2V4_9HYPH</name>
<proteinExistence type="predicted"/>
<evidence type="ECO:0000313" key="2">
    <source>
        <dbReference type="Proteomes" id="UP000191987"/>
    </source>
</evidence>
<dbReference type="EMBL" id="FBWG01000049">
    <property type="protein sequence ID" value="CUX61831.1"/>
    <property type="molecule type" value="Genomic_DNA"/>
</dbReference>
<evidence type="ECO:0000313" key="1">
    <source>
        <dbReference type="EMBL" id="CUX61831.1"/>
    </source>
</evidence>